<keyword evidence="1" id="KW-0732">Signal</keyword>
<accession>A0AA40EXU7</accession>
<dbReference type="EMBL" id="JAUKTV010000001">
    <property type="protein sequence ID" value="KAK0747530.1"/>
    <property type="molecule type" value="Genomic_DNA"/>
</dbReference>
<dbReference type="AlphaFoldDB" id="A0AA40EXU7"/>
<gene>
    <name evidence="2" type="ORF">B0T21DRAFT_6165</name>
</gene>
<feature type="signal peptide" evidence="1">
    <location>
        <begin position="1"/>
        <end position="20"/>
    </location>
</feature>
<keyword evidence="3" id="KW-1185">Reference proteome</keyword>
<sequence length="110" mass="12452">MRRCCMISVILFFCLRKAFKTKKGCINLVSASAYQALALGRIFILALEGLVWLVHIISCCCHIIMGVGDWVVGISEDFIVVILRMDGGGCMRRMTMAVWRRSGRQTYSWV</sequence>
<evidence type="ECO:0000256" key="1">
    <source>
        <dbReference type="SAM" id="SignalP"/>
    </source>
</evidence>
<evidence type="ECO:0000313" key="2">
    <source>
        <dbReference type="EMBL" id="KAK0747530.1"/>
    </source>
</evidence>
<comment type="caution">
    <text evidence="2">The sequence shown here is derived from an EMBL/GenBank/DDBJ whole genome shotgun (WGS) entry which is preliminary data.</text>
</comment>
<name>A0AA40EXU7_9PEZI</name>
<dbReference type="Proteomes" id="UP001172159">
    <property type="component" value="Unassembled WGS sequence"/>
</dbReference>
<feature type="chain" id="PRO_5041381784" evidence="1">
    <location>
        <begin position="21"/>
        <end position="110"/>
    </location>
</feature>
<reference evidence="2" key="1">
    <citation type="submission" date="2023-06" db="EMBL/GenBank/DDBJ databases">
        <title>Genome-scale phylogeny and comparative genomics of the fungal order Sordariales.</title>
        <authorList>
            <consortium name="Lawrence Berkeley National Laboratory"/>
            <person name="Hensen N."/>
            <person name="Bonometti L."/>
            <person name="Westerberg I."/>
            <person name="Brannstrom I.O."/>
            <person name="Guillou S."/>
            <person name="Cros-Aarteil S."/>
            <person name="Calhoun S."/>
            <person name="Haridas S."/>
            <person name="Kuo A."/>
            <person name="Mondo S."/>
            <person name="Pangilinan J."/>
            <person name="Riley R."/>
            <person name="Labutti K."/>
            <person name="Andreopoulos B."/>
            <person name="Lipzen A."/>
            <person name="Chen C."/>
            <person name="Yanf M."/>
            <person name="Daum C."/>
            <person name="Ng V."/>
            <person name="Clum A."/>
            <person name="Steindorff A."/>
            <person name="Ohm R."/>
            <person name="Martin F."/>
            <person name="Silar P."/>
            <person name="Natvig D."/>
            <person name="Lalanne C."/>
            <person name="Gautier V."/>
            <person name="Ament-Velasquez S.L."/>
            <person name="Kruys A."/>
            <person name="Hutchinson M.I."/>
            <person name="Powell A.J."/>
            <person name="Barry K."/>
            <person name="Miller A.N."/>
            <person name="Grigoriev I.V."/>
            <person name="Debuchy R."/>
            <person name="Gladieux P."/>
            <person name="Thoren M.H."/>
            <person name="Johannesson H."/>
        </authorList>
    </citation>
    <scope>NUCLEOTIDE SEQUENCE</scope>
    <source>
        <strain evidence="2">CBS 540.89</strain>
    </source>
</reference>
<organism evidence="2 3">
    <name type="scientific">Apiosordaria backusii</name>
    <dbReference type="NCBI Taxonomy" id="314023"/>
    <lineage>
        <taxon>Eukaryota</taxon>
        <taxon>Fungi</taxon>
        <taxon>Dikarya</taxon>
        <taxon>Ascomycota</taxon>
        <taxon>Pezizomycotina</taxon>
        <taxon>Sordariomycetes</taxon>
        <taxon>Sordariomycetidae</taxon>
        <taxon>Sordariales</taxon>
        <taxon>Lasiosphaeriaceae</taxon>
        <taxon>Apiosordaria</taxon>
    </lineage>
</organism>
<proteinExistence type="predicted"/>
<evidence type="ECO:0000313" key="3">
    <source>
        <dbReference type="Proteomes" id="UP001172159"/>
    </source>
</evidence>
<protein>
    <submittedName>
        <fullName evidence="2">Uncharacterized protein</fullName>
    </submittedName>
</protein>